<dbReference type="EMBL" id="UYYG01001152">
    <property type="protein sequence ID" value="VDN55598.1"/>
    <property type="molecule type" value="Genomic_DNA"/>
</dbReference>
<dbReference type="Pfam" id="PF04870">
    <property type="entry name" value="Moulting_cycle"/>
    <property type="match status" value="1"/>
</dbReference>
<dbReference type="PANTHER" id="PTHR21523">
    <property type="match status" value="1"/>
</dbReference>
<dbReference type="PANTHER" id="PTHR21523:SF37">
    <property type="entry name" value="MLT-TEN (MLT-10) RELATED"/>
    <property type="match status" value="1"/>
</dbReference>
<dbReference type="AlphaFoldDB" id="A0A3P7Q0L1"/>
<organism evidence="1 2">
    <name type="scientific">Dracunculus medinensis</name>
    <name type="common">Guinea worm</name>
    <dbReference type="NCBI Taxonomy" id="318479"/>
    <lineage>
        <taxon>Eukaryota</taxon>
        <taxon>Metazoa</taxon>
        <taxon>Ecdysozoa</taxon>
        <taxon>Nematoda</taxon>
        <taxon>Chromadorea</taxon>
        <taxon>Rhabditida</taxon>
        <taxon>Spirurina</taxon>
        <taxon>Dracunculoidea</taxon>
        <taxon>Dracunculidae</taxon>
        <taxon>Dracunculus</taxon>
    </lineage>
</organism>
<dbReference type="InterPro" id="IPR006954">
    <property type="entry name" value="Mlt-10-like"/>
</dbReference>
<accession>A0A3P7Q0L1</accession>
<evidence type="ECO:0000313" key="2">
    <source>
        <dbReference type="Proteomes" id="UP000274756"/>
    </source>
</evidence>
<gene>
    <name evidence="1" type="ORF">DME_LOCUS5571</name>
</gene>
<protein>
    <submittedName>
        <fullName evidence="1">Uncharacterized protein</fullName>
    </submittedName>
</protein>
<reference evidence="1 2" key="1">
    <citation type="submission" date="2018-11" db="EMBL/GenBank/DDBJ databases">
        <authorList>
            <consortium name="Pathogen Informatics"/>
        </authorList>
    </citation>
    <scope>NUCLEOTIDE SEQUENCE [LARGE SCALE GENOMIC DNA]</scope>
</reference>
<proteinExistence type="predicted"/>
<dbReference type="Proteomes" id="UP000274756">
    <property type="component" value="Unassembled WGS sequence"/>
</dbReference>
<dbReference type="STRING" id="318479.A0A3P7Q0L1"/>
<keyword evidence="2" id="KW-1185">Reference proteome</keyword>
<evidence type="ECO:0000313" key="1">
    <source>
        <dbReference type="EMBL" id="VDN55598.1"/>
    </source>
</evidence>
<dbReference type="OrthoDB" id="5917548at2759"/>
<name>A0A3P7Q0L1_DRAME</name>
<sequence length="456" mass="50095">MEAEMKKHNALKRALKRKLKLLSEARIIPKKEDFKDIPPALDDLLHANGKSNNFEELMKLARRGIKLGMSLSGKNTSDFDQKELRIGSPRFFSLLPDENSDNTINLLSPSLLNMHDKGNDIENSVSVPKLLESLRSSKLKDHEDLMNLIFEVSGVSEHLKKAKEKLQEENLKNAKGIDGQPLYFTKENVTEMFGDFEKRKIETFEKLHKTFTNEQKGELNDTGMTTLTREQLFLIYGKDSPYQDLMTLHRLTNIVNDDHLQKLIMDDIHKLANSKKVIVLSPAVMRPSFNRTSKLTPVILSPGILNPSVLSPSILGPVILSPGLFNPSFLCPRLLGPVILSPGGFSPLVLSPVALSPVVLSPGVFGPVVLSPTALSPGALNAGFGSPVVLSPFILNPGLLNFSAMSPLILSPFAFSPSILSKTFFSALILSPMAFSPSIGSHSQNVSVILSPNLFS</sequence>